<sequence length="520" mass="52748">MSGSDPRRWWALGALSLVVLAVALPATILSVALPTLASALDATAAELQWFVSAYTLVLAAGVLPGGLLGDRFGRKRMLLVALVVYAGGSVLAAASTSPGMFIAAQAVLGFGAALVVPLVLSGLTVMFTPEERPRAVGIWATANFVALPLGPIVGGWLLSNFWWGWVFLMNLPIIALALVAVIVLLPESRSETRPALDPVGVATSSIGLGVLTFGLVKAGQDGWGSAGALGGMLGGLALLVAFGLWERALGRRSPGRTLVDLSLFASARFTWGTILAGLGIFAFFGLMFATPQYFQAVLGTDAMGSGIRLLPLLGGMMVGAGLADRVADRLGAKVTVTAGFAILGAALVLATATSATSGYGLAAAWIALGGLGAGLALATASSAALATIDAERSGVASALMQAVQKLGSPLSAAILGSVLNAGYADGLDLTGLPGRAADAVRESVYAGVAAADRLGSAQLLLDVRSAFVDGLDRMLWVSAAVAVVGVVLTLLFLPARAPRVAAVEAEHAESDHEVGFPTQR</sequence>
<keyword evidence="4 5" id="KW-0472">Membrane</keyword>
<dbReference type="Proteomes" id="UP001156441">
    <property type="component" value="Unassembled WGS sequence"/>
</dbReference>
<comment type="caution">
    <text evidence="7">The sequence shown here is derived from an EMBL/GenBank/DDBJ whole genome shotgun (WGS) entry which is preliminary data.</text>
</comment>
<dbReference type="Gene3D" id="1.20.1720.10">
    <property type="entry name" value="Multidrug resistance protein D"/>
    <property type="match status" value="1"/>
</dbReference>
<feature type="transmembrane region" description="Helical" evidence="5">
    <location>
        <begin position="100"/>
        <end position="123"/>
    </location>
</feature>
<feature type="transmembrane region" description="Helical" evidence="5">
    <location>
        <begin position="309"/>
        <end position="327"/>
    </location>
</feature>
<evidence type="ECO:0000256" key="5">
    <source>
        <dbReference type="SAM" id="Phobius"/>
    </source>
</evidence>
<feature type="transmembrane region" description="Helical" evidence="5">
    <location>
        <begin position="49"/>
        <end position="69"/>
    </location>
</feature>
<feature type="domain" description="Major facilitator superfamily (MFS) profile" evidence="6">
    <location>
        <begin position="11"/>
        <end position="497"/>
    </location>
</feature>
<dbReference type="PANTHER" id="PTHR42718">
    <property type="entry name" value="MAJOR FACILITATOR SUPERFAMILY MULTIDRUG TRANSPORTER MFSC"/>
    <property type="match status" value="1"/>
</dbReference>
<protein>
    <submittedName>
        <fullName evidence="7">MFS transporter</fullName>
    </submittedName>
</protein>
<organism evidence="7 8">
    <name type="scientific">Actinophytocola gossypii</name>
    <dbReference type="NCBI Taxonomy" id="2812003"/>
    <lineage>
        <taxon>Bacteria</taxon>
        <taxon>Bacillati</taxon>
        <taxon>Actinomycetota</taxon>
        <taxon>Actinomycetes</taxon>
        <taxon>Pseudonocardiales</taxon>
        <taxon>Pseudonocardiaceae</taxon>
    </lineage>
</organism>
<reference evidence="7 8" key="1">
    <citation type="submission" date="2021-02" db="EMBL/GenBank/DDBJ databases">
        <title>Actinophytocola xerophila sp. nov., isolated from soil of cotton cropping field.</title>
        <authorList>
            <person name="Huang R."/>
            <person name="Chen X."/>
            <person name="Ge X."/>
            <person name="Liu W."/>
        </authorList>
    </citation>
    <scope>NUCLEOTIDE SEQUENCE [LARGE SCALE GENOMIC DNA]</scope>
    <source>
        <strain evidence="7 8">S1-96</strain>
    </source>
</reference>
<dbReference type="InterPro" id="IPR011701">
    <property type="entry name" value="MFS"/>
</dbReference>
<evidence type="ECO:0000259" key="6">
    <source>
        <dbReference type="PROSITE" id="PS50850"/>
    </source>
</evidence>
<feature type="transmembrane region" description="Helical" evidence="5">
    <location>
        <begin position="76"/>
        <end position="94"/>
    </location>
</feature>
<dbReference type="InterPro" id="IPR036259">
    <property type="entry name" value="MFS_trans_sf"/>
</dbReference>
<dbReference type="RefSeq" id="WP_260194996.1">
    <property type="nucleotide sequence ID" value="NZ_JAFFZE010000023.1"/>
</dbReference>
<evidence type="ECO:0000256" key="1">
    <source>
        <dbReference type="ARBA" id="ARBA00004651"/>
    </source>
</evidence>
<comment type="subcellular location">
    <subcellularLocation>
        <location evidence="1">Cell membrane</location>
        <topology evidence="1">Multi-pass membrane protein</topology>
    </subcellularLocation>
</comment>
<feature type="transmembrane region" description="Helical" evidence="5">
    <location>
        <begin position="266"/>
        <end position="289"/>
    </location>
</feature>
<evidence type="ECO:0000256" key="3">
    <source>
        <dbReference type="ARBA" id="ARBA00022989"/>
    </source>
</evidence>
<feature type="transmembrane region" description="Helical" evidence="5">
    <location>
        <begin position="474"/>
        <end position="493"/>
    </location>
</feature>
<dbReference type="PANTHER" id="PTHR42718:SF42">
    <property type="entry name" value="EXPORT PROTEIN"/>
    <property type="match status" value="1"/>
</dbReference>
<feature type="transmembrane region" description="Helical" evidence="5">
    <location>
        <begin position="196"/>
        <end position="216"/>
    </location>
</feature>
<evidence type="ECO:0000256" key="4">
    <source>
        <dbReference type="ARBA" id="ARBA00023136"/>
    </source>
</evidence>
<dbReference type="CDD" id="cd17321">
    <property type="entry name" value="MFS_MMR_MDR_like"/>
    <property type="match status" value="1"/>
</dbReference>
<proteinExistence type="predicted"/>
<feature type="transmembrane region" description="Helical" evidence="5">
    <location>
        <begin position="135"/>
        <end position="156"/>
    </location>
</feature>
<dbReference type="PROSITE" id="PS50850">
    <property type="entry name" value="MFS"/>
    <property type="match status" value="1"/>
</dbReference>
<dbReference type="Gene3D" id="1.20.1250.20">
    <property type="entry name" value="MFS general substrate transporter like domains"/>
    <property type="match status" value="1"/>
</dbReference>
<gene>
    <name evidence="7" type="ORF">JT362_28685</name>
</gene>
<accession>A0ABT2JGV0</accession>
<dbReference type="SUPFAM" id="SSF103473">
    <property type="entry name" value="MFS general substrate transporter"/>
    <property type="match status" value="1"/>
</dbReference>
<keyword evidence="2 5" id="KW-0812">Transmembrane</keyword>
<feature type="transmembrane region" description="Helical" evidence="5">
    <location>
        <begin position="162"/>
        <end position="184"/>
    </location>
</feature>
<feature type="transmembrane region" description="Helical" evidence="5">
    <location>
        <begin position="222"/>
        <end position="245"/>
    </location>
</feature>
<keyword evidence="8" id="KW-1185">Reference proteome</keyword>
<feature type="transmembrane region" description="Helical" evidence="5">
    <location>
        <begin position="362"/>
        <end position="385"/>
    </location>
</feature>
<feature type="transmembrane region" description="Helical" evidence="5">
    <location>
        <begin position="334"/>
        <end position="356"/>
    </location>
</feature>
<dbReference type="InterPro" id="IPR020846">
    <property type="entry name" value="MFS_dom"/>
</dbReference>
<name>A0ABT2JGV0_9PSEU</name>
<dbReference type="EMBL" id="JAFFZE010000023">
    <property type="protein sequence ID" value="MCT2587108.1"/>
    <property type="molecule type" value="Genomic_DNA"/>
</dbReference>
<dbReference type="Pfam" id="PF07690">
    <property type="entry name" value="MFS_1"/>
    <property type="match status" value="1"/>
</dbReference>
<evidence type="ECO:0000256" key="2">
    <source>
        <dbReference type="ARBA" id="ARBA00022692"/>
    </source>
</evidence>
<keyword evidence="3 5" id="KW-1133">Transmembrane helix</keyword>
<evidence type="ECO:0000313" key="8">
    <source>
        <dbReference type="Proteomes" id="UP001156441"/>
    </source>
</evidence>
<evidence type="ECO:0000313" key="7">
    <source>
        <dbReference type="EMBL" id="MCT2587108.1"/>
    </source>
</evidence>